<reference evidence="4 5" key="1">
    <citation type="journal article" date="2019" name="Sci. Rep.">
        <title>Orb-weaving spider Araneus ventricosus genome elucidates the spidroin gene catalogue.</title>
        <authorList>
            <person name="Kono N."/>
            <person name="Nakamura H."/>
            <person name="Ohtoshi R."/>
            <person name="Moran D.A.P."/>
            <person name="Shinohara A."/>
            <person name="Yoshida Y."/>
            <person name="Fujiwara M."/>
            <person name="Mori M."/>
            <person name="Tomita M."/>
            <person name="Arakawa K."/>
        </authorList>
    </citation>
    <scope>NUCLEOTIDE SEQUENCE [LARGE SCALE GENOMIC DNA]</scope>
</reference>
<comment type="caution">
    <text evidence="4">The sequence shown here is derived from an EMBL/GenBank/DDBJ whole genome shotgun (WGS) entry which is preliminary data.</text>
</comment>
<dbReference type="EMBL" id="BGPR01212492">
    <property type="protein sequence ID" value="GBN45102.1"/>
    <property type="molecule type" value="Genomic_DNA"/>
</dbReference>
<dbReference type="EMBL" id="BGPR01212498">
    <property type="protein sequence ID" value="GBN45117.1"/>
    <property type="molecule type" value="Genomic_DNA"/>
</dbReference>
<dbReference type="OrthoDB" id="616263at2759"/>
<proteinExistence type="predicted"/>
<dbReference type="AlphaFoldDB" id="A0A4Y2P487"/>
<evidence type="ECO:0000313" key="3">
    <source>
        <dbReference type="EMBL" id="GBN45109.1"/>
    </source>
</evidence>
<dbReference type="Proteomes" id="UP000499080">
    <property type="component" value="Unassembled WGS sequence"/>
</dbReference>
<sequence length="92" mass="10130">MASSSCMAIPVLLTKLKNSVKSSSWMSGAIPLASNLGSKHLSGTRFSSNSDVKTAAENCLNGQRRDFYQARLNKLGLRLDKFLNRFGDYVEK</sequence>
<evidence type="ECO:0000313" key="2">
    <source>
        <dbReference type="EMBL" id="GBN45102.1"/>
    </source>
</evidence>
<accession>A0A4Y2P487</accession>
<gene>
    <name evidence="1" type="ORF">AVEN_3286_1</name>
    <name evidence="2" type="ORF">AVEN_67073_1</name>
    <name evidence="3" type="ORF">AVEN_79386_1</name>
    <name evidence="4" type="ORF">AVEN_91974_1</name>
</gene>
<evidence type="ECO:0000313" key="4">
    <source>
        <dbReference type="EMBL" id="GBN45117.1"/>
    </source>
</evidence>
<name>A0A4Y2P487_ARAVE</name>
<organism evidence="4 5">
    <name type="scientific">Araneus ventricosus</name>
    <name type="common">Orbweaver spider</name>
    <name type="synonym">Epeira ventricosa</name>
    <dbReference type="NCBI Taxonomy" id="182803"/>
    <lineage>
        <taxon>Eukaryota</taxon>
        <taxon>Metazoa</taxon>
        <taxon>Ecdysozoa</taxon>
        <taxon>Arthropoda</taxon>
        <taxon>Chelicerata</taxon>
        <taxon>Arachnida</taxon>
        <taxon>Araneae</taxon>
        <taxon>Araneomorphae</taxon>
        <taxon>Entelegynae</taxon>
        <taxon>Araneoidea</taxon>
        <taxon>Araneidae</taxon>
        <taxon>Araneus</taxon>
    </lineage>
</organism>
<dbReference type="EMBL" id="BGPR01212496">
    <property type="protein sequence ID" value="GBN45109.1"/>
    <property type="molecule type" value="Genomic_DNA"/>
</dbReference>
<evidence type="ECO:0000313" key="1">
    <source>
        <dbReference type="EMBL" id="GBN45043.1"/>
    </source>
</evidence>
<dbReference type="EMBL" id="BGPR01212464">
    <property type="protein sequence ID" value="GBN45043.1"/>
    <property type="molecule type" value="Genomic_DNA"/>
</dbReference>
<evidence type="ECO:0000313" key="5">
    <source>
        <dbReference type="Proteomes" id="UP000499080"/>
    </source>
</evidence>
<protein>
    <submittedName>
        <fullName evidence="4">Uncharacterized protein</fullName>
    </submittedName>
</protein>
<keyword evidence="5" id="KW-1185">Reference proteome</keyword>